<dbReference type="RefSeq" id="WP_256506026.1">
    <property type="nucleotide sequence ID" value="NZ_CP101740.1"/>
</dbReference>
<sequence>MTIMRVYAMARPRRPLSERDAVRAAAGVSGSVTCRATALARRVAAATIAEIDRPHAERILSLLNAMTGDPVTALATDAEIDTAALVVAARTRRLEARGGRRLPEAGWANEDREIAAEVAHVLARRYRAHLVDC</sequence>
<gene>
    <name evidence="1" type="ORF">NMP03_13745</name>
</gene>
<name>A0ABY5LC25_9SPHN</name>
<organism evidence="1 2">
    <name type="scientific">Sphingomonas qomolangmaensis</name>
    <dbReference type="NCBI Taxonomy" id="2918765"/>
    <lineage>
        <taxon>Bacteria</taxon>
        <taxon>Pseudomonadati</taxon>
        <taxon>Pseudomonadota</taxon>
        <taxon>Alphaproteobacteria</taxon>
        <taxon>Sphingomonadales</taxon>
        <taxon>Sphingomonadaceae</taxon>
        <taxon>Sphingomonas</taxon>
    </lineage>
</organism>
<dbReference type="EMBL" id="CP101740">
    <property type="protein sequence ID" value="UUL82231.1"/>
    <property type="molecule type" value="Genomic_DNA"/>
</dbReference>
<keyword evidence="2" id="KW-1185">Reference proteome</keyword>
<accession>A0ABY5LC25</accession>
<reference evidence="1" key="1">
    <citation type="submission" date="2022-07" db="EMBL/GenBank/DDBJ databases">
        <title>Sphingomonas sp. nov., a novel bacterium isolated from the north slope of the Mount Everest.</title>
        <authorList>
            <person name="Cui X."/>
            <person name="Liu Y."/>
        </authorList>
    </citation>
    <scope>NUCLEOTIDE SEQUENCE</scope>
    <source>
        <strain evidence="1">S5-59</strain>
    </source>
</reference>
<dbReference type="Proteomes" id="UP001058533">
    <property type="component" value="Chromosome"/>
</dbReference>
<evidence type="ECO:0000313" key="2">
    <source>
        <dbReference type="Proteomes" id="UP001058533"/>
    </source>
</evidence>
<evidence type="ECO:0000313" key="1">
    <source>
        <dbReference type="EMBL" id="UUL82231.1"/>
    </source>
</evidence>
<protein>
    <submittedName>
        <fullName evidence="1">Uncharacterized protein</fullName>
    </submittedName>
</protein>
<proteinExistence type="predicted"/>